<keyword evidence="6" id="KW-0418">Kinase</keyword>
<dbReference type="InterPro" id="IPR036097">
    <property type="entry name" value="HisK_dim/P_sf"/>
</dbReference>
<keyword evidence="4" id="KW-0597">Phosphoprotein</keyword>
<dbReference type="AlphaFoldDB" id="A0A562ZP89"/>
<dbReference type="SMART" id="SM00387">
    <property type="entry name" value="HATPase_c"/>
    <property type="match status" value="2"/>
</dbReference>
<dbReference type="OrthoDB" id="9768069at2"/>
<dbReference type="RefSeq" id="WP_145894170.1">
    <property type="nucleotide sequence ID" value="NZ_VOBQ01000013.1"/>
</dbReference>
<dbReference type="SMART" id="SM00388">
    <property type="entry name" value="HisKA"/>
    <property type="match status" value="1"/>
</dbReference>
<evidence type="ECO:0000256" key="7">
    <source>
        <dbReference type="SAM" id="Coils"/>
    </source>
</evidence>
<dbReference type="InterPro" id="IPR004358">
    <property type="entry name" value="Sig_transdc_His_kin-like_C"/>
</dbReference>
<protein>
    <recommendedName>
        <fullName evidence="3">histidine kinase</fullName>
        <ecNumber evidence="3">2.7.13.3</ecNumber>
    </recommendedName>
</protein>
<dbReference type="Gene3D" id="3.30.565.10">
    <property type="entry name" value="Histidine kinase-like ATPase, C-terminal domain"/>
    <property type="match status" value="2"/>
</dbReference>
<comment type="catalytic activity">
    <reaction evidence="1">
        <text>ATP + protein L-histidine = ADP + protein N-phospho-L-histidine.</text>
        <dbReference type="EC" id="2.7.13.3"/>
    </reaction>
</comment>
<feature type="domain" description="Histidine kinase" evidence="8">
    <location>
        <begin position="199"/>
        <end position="416"/>
    </location>
</feature>
<dbReference type="Gene3D" id="1.10.287.130">
    <property type="match status" value="1"/>
</dbReference>
<dbReference type="GO" id="GO:0000155">
    <property type="term" value="F:phosphorelay sensor kinase activity"/>
    <property type="evidence" value="ECO:0007669"/>
    <property type="project" value="InterPro"/>
</dbReference>
<dbReference type="CDD" id="cd00082">
    <property type="entry name" value="HisKA"/>
    <property type="match status" value="1"/>
</dbReference>
<dbReference type="FunFam" id="3.30.565.10:FF:000006">
    <property type="entry name" value="Sensor histidine kinase WalK"/>
    <property type="match status" value="1"/>
</dbReference>
<dbReference type="EC" id="2.7.13.3" evidence="3"/>
<dbReference type="InterPro" id="IPR005467">
    <property type="entry name" value="His_kinase_dom"/>
</dbReference>
<dbReference type="Pfam" id="PF13581">
    <property type="entry name" value="HATPase_c_2"/>
    <property type="match status" value="1"/>
</dbReference>
<evidence type="ECO:0000313" key="10">
    <source>
        <dbReference type="Proteomes" id="UP000318199"/>
    </source>
</evidence>
<dbReference type="GO" id="GO:0005886">
    <property type="term" value="C:plasma membrane"/>
    <property type="evidence" value="ECO:0007669"/>
    <property type="project" value="UniProtKB-SubCell"/>
</dbReference>
<dbReference type="InterPro" id="IPR003661">
    <property type="entry name" value="HisK_dim/P_dom"/>
</dbReference>
<dbReference type="PRINTS" id="PR00344">
    <property type="entry name" value="BCTRLSENSOR"/>
</dbReference>
<dbReference type="PANTHER" id="PTHR43547:SF2">
    <property type="entry name" value="HYBRID SIGNAL TRANSDUCTION HISTIDINE KINASE C"/>
    <property type="match status" value="1"/>
</dbReference>
<evidence type="ECO:0000256" key="2">
    <source>
        <dbReference type="ARBA" id="ARBA00004429"/>
    </source>
</evidence>
<keyword evidence="7" id="KW-0175">Coiled coil</keyword>
<dbReference type="InterPro" id="IPR036890">
    <property type="entry name" value="HATPase_C_sf"/>
</dbReference>
<sequence length="427" mass="46409">MRHRIVSTRVTGPGMITVRDRARQMGELFGLDDVQRTRFVTAVSEIARNTVQYATEGTATFLFDAGASGGAQSVVAEIRDSGPGIKDLAAVLAGRPRADGSVRLGIAGSRRLVDALSVECPPEGGTVVTISMETHRGFRRIGGSDLAALIDKLARRRPQTPLEELEHQNREMLEALDALRAREQDLLRQDERKNQFLSTLAHELRNPMATLHMTLEILQRMELEPKVAHRREVMSRQVDQLISLVDDLMDASRVSQGKLDLNRKRTEVNELVAGALEMSSAAVSAKNHTLTFARSDDDLWILGDAMRLRQVVCNLVQNSARYSPEAGHIRVSVRREDQHAVIDVEDNGIGIAADVLPHVFELFVQGGPAGSNSSAGLGVGLTLVRRLVEGHGGSVFAASEGPGQGSKFCVTLPLTAQRGDALPAFPD</sequence>
<proteinExistence type="predicted"/>
<dbReference type="SUPFAM" id="SSF55874">
    <property type="entry name" value="ATPase domain of HSP90 chaperone/DNA topoisomerase II/histidine kinase"/>
    <property type="match status" value="2"/>
</dbReference>
<feature type="coiled-coil region" evidence="7">
    <location>
        <begin position="162"/>
        <end position="193"/>
    </location>
</feature>
<evidence type="ECO:0000256" key="6">
    <source>
        <dbReference type="ARBA" id="ARBA00022777"/>
    </source>
</evidence>
<comment type="subcellular location">
    <subcellularLocation>
        <location evidence="2">Cell inner membrane</location>
        <topology evidence="2">Multi-pass membrane protein</topology>
    </subcellularLocation>
</comment>
<dbReference type="Proteomes" id="UP000318199">
    <property type="component" value="Unassembled WGS sequence"/>
</dbReference>
<keyword evidence="5" id="KW-0808">Transferase</keyword>
<keyword evidence="10" id="KW-1185">Reference proteome</keyword>
<dbReference type="InterPro" id="IPR003594">
    <property type="entry name" value="HATPase_dom"/>
</dbReference>
<dbReference type="SUPFAM" id="SSF47384">
    <property type="entry name" value="Homodimeric domain of signal transducing histidine kinase"/>
    <property type="match status" value="1"/>
</dbReference>
<evidence type="ECO:0000313" key="9">
    <source>
        <dbReference type="EMBL" id="TWO69974.1"/>
    </source>
</evidence>
<dbReference type="PROSITE" id="PS50109">
    <property type="entry name" value="HIS_KIN"/>
    <property type="match status" value="1"/>
</dbReference>
<organism evidence="9 10">
    <name type="scientific">Caenimonas sedimenti</name>
    <dbReference type="NCBI Taxonomy" id="2596921"/>
    <lineage>
        <taxon>Bacteria</taxon>
        <taxon>Pseudomonadati</taxon>
        <taxon>Pseudomonadota</taxon>
        <taxon>Betaproteobacteria</taxon>
        <taxon>Burkholderiales</taxon>
        <taxon>Comamonadaceae</taxon>
        <taxon>Caenimonas</taxon>
    </lineage>
</organism>
<gene>
    <name evidence="9" type="ORF">FN976_16640</name>
</gene>
<dbReference type="PANTHER" id="PTHR43547">
    <property type="entry name" value="TWO-COMPONENT HISTIDINE KINASE"/>
    <property type="match status" value="1"/>
</dbReference>
<dbReference type="Pfam" id="PF00512">
    <property type="entry name" value="HisKA"/>
    <property type="match status" value="1"/>
</dbReference>
<comment type="caution">
    <text evidence="9">The sequence shown here is derived from an EMBL/GenBank/DDBJ whole genome shotgun (WGS) entry which is preliminary data.</text>
</comment>
<evidence type="ECO:0000259" key="8">
    <source>
        <dbReference type="PROSITE" id="PS50109"/>
    </source>
</evidence>
<evidence type="ECO:0000256" key="3">
    <source>
        <dbReference type="ARBA" id="ARBA00012438"/>
    </source>
</evidence>
<dbReference type="Pfam" id="PF02518">
    <property type="entry name" value="HATPase_c"/>
    <property type="match status" value="1"/>
</dbReference>
<accession>A0A562ZP89</accession>
<evidence type="ECO:0000256" key="5">
    <source>
        <dbReference type="ARBA" id="ARBA00022679"/>
    </source>
</evidence>
<name>A0A562ZP89_9BURK</name>
<evidence type="ECO:0000256" key="1">
    <source>
        <dbReference type="ARBA" id="ARBA00000085"/>
    </source>
</evidence>
<evidence type="ECO:0000256" key="4">
    <source>
        <dbReference type="ARBA" id="ARBA00022553"/>
    </source>
</evidence>
<dbReference type="EMBL" id="VOBQ01000013">
    <property type="protein sequence ID" value="TWO69974.1"/>
    <property type="molecule type" value="Genomic_DNA"/>
</dbReference>
<dbReference type="CDD" id="cd00075">
    <property type="entry name" value="HATPase"/>
    <property type="match status" value="1"/>
</dbReference>
<reference evidence="9 10" key="1">
    <citation type="submission" date="2019-07" db="EMBL/GenBank/DDBJ databases">
        <title>Caenimonas sedimenti sp. nov., isolated from activated sludge.</title>
        <authorList>
            <person name="Xu J."/>
        </authorList>
    </citation>
    <scope>NUCLEOTIDE SEQUENCE [LARGE SCALE GENOMIC DNA]</scope>
    <source>
        <strain evidence="9 10">HX-9-20</strain>
    </source>
</reference>